<dbReference type="RefSeq" id="WP_154768413.1">
    <property type="nucleotide sequence ID" value="NZ_WLYK01000003.1"/>
</dbReference>
<evidence type="ECO:0000256" key="3">
    <source>
        <dbReference type="ARBA" id="ARBA00023125"/>
    </source>
</evidence>
<dbReference type="SUPFAM" id="SSF53850">
    <property type="entry name" value="Periplasmic binding protein-like II"/>
    <property type="match status" value="1"/>
</dbReference>
<dbReference type="Pfam" id="PF00126">
    <property type="entry name" value="HTH_1"/>
    <property type="match status" value="1"/>
</dbReference>
<gene>
    <name evidence="6" type="ORF">GIS00_10470</name>
</gene>
<reference evidence="6 7" key="1">
    <citation type="submission" date="2019-11" db="EMBL/GenBank/DDBJ databases">
        <authorList>
            <person name="Jiang L.-Q."/>
        </authorList>
    </citation>
    <scope>NUCLEOTIDE SEQUENCE [LARGE SCALE GENOMIC DNA]</scope>
    <source>
        <strain evidence="6 7">YIM 132087</strain>
    </source>
</reference>
<dbReference type="Gene3D" id="1.10.10.10">
    <property type="entry name" value="Winged helix-like DNA-binding domain superfamily/Winged helix DNA-binding domain"/>
    <property type="match status" value="1"/>
</dbReference>
<evidence type="ECO:0000259" key="5">
    <source>
        <dbReference type="PROSITE" id="PS50931"/>
    </source>
</evidence>
<name>A0A7K1FMB2_9ACTN</name>
<dbReference type="AlphaFoldDB" id="A0A7K1FMB2"/>
<dbReference type="InterPro" id="IPR000847">
    <property type="entry name" value="LysR_HTH_N"/>
</dbReference>
<evidence type="ECO:0000313" key="7">
    <source>
        <dbReference type="Proteomes" id="UP000460221"/>
    </source>
</evidence>
<dbReference type="FunFam" id="1.10.10.10:FF:000001">
    <property type="entry name" value="LysR family transcriptional regulator"/>
    <property type="match status" value="1"/>
</dbReference>
<dbReference type="InterPro" id="IPR005119">
    <property type="entry name" value="LysR_subst-bd"/>
</dbReference>
<evidence type="ECO:0000256" key="4">
    <source>
        <dbReference type="ARBA" id="ARBA00023163"/>
    </source>
</evidence>
<dbReference type="PANTHER" id="PTHR30346:SF29">
    <property type="entry name" value="LYSR SUBSTRATE-BINDING"/>
    <property type="match status" value="1"/>
</dbReference>
<dbReference type="EMBL" id="WLYK01000003">
    <property type="protein sequence ID" value="MTD14373.1"/>
    <property type="molecule type" value="Genomic_DNA"/>
</dbReference>
<keyword evidence="3" id="KW-0238">DNA-binding</keyword>
<evidence type="ECO:0000256" key="1">
    <source>
        <dbReference type="ARBA" id="ARBA00009437"/>
    </source>
</evidence>
<dbReference type="Pfam" id="PF03466">
    <property type="entry name" value="LysR_substrate"/>
    <property type="match status" value="1"/>
</dbReference>
<feature type="domain" description="HTH lysR-type" evidence="5">
    <location>
        <begin position="2"/>
        <end position="59"/>
    </location>
</feature>
<proteinExistence type="inferred from homology"/>
<keyword evidence="4" id="KW-0804">Transcription</keyword>
<dbReference type="GO" id="GO:0032993">
    <property type="term" value="C:protein-DNA complex"/>
    <property type="evidence" value="ECO:0007669"/>
    <property type="project" value="TreeGrafter"/>
</dbReference>
<dbReference type="SUPFAM" id="SSF46785">
    <property type="entry name" value="Winged helix' DNA-binding domain"/>
    <property type="match status" value="1"/>
</dbReference>
<dbReference type="Proteomes" id="UP000460221">
    <property type="component" value="Unassembled WGS sequence"/>
</dbReference>
<keyword evidence="2" id="KW-0805">Transcription regulation</keyword>
<accession>A0A7K1FMB2</accession>
<dbReference type="PANTHER" id="PTHR30346">
    <property type="entry name" value="TRANSCRIPTIONAL DUAL REGULATOR HCAR-RELATED"/>
    <property type="match status" value="1"/>
</dbReference>
<keyword evidence="7" id="KW-1185">Reference proteome</keyword>
<dbReference type="GO" id="GO:0003677">
    <property type="term" value="F:DNA binding"/>
    <property type="evidence" value="ECO:0007669"/>
    <property type="project" value="UniProtKB-KW"/>
</dbReference>
<comment type="similarity">
    <text evidence="1">Belongs to the LysR transcriptional regulatory family.</text>
</comment>
<sequence>MIDLVALRALMAVGRAGSVAAAGESLGYTASAISQQVKRLERETGVLMLERVGRGVVLTEQGRLLVEDGRRLFGQLEAIRSRLETAAPTGGLRLVAFATAVRGLVAPMAAALITELPGLTLTVLEQDPPEAVAMVAAGQADMAVAHDWSGVPLHRPAHVAGRVIGQDVADVLLPAGHPLAGSPALTPGELLHETWACSPPGSLCHEWFTVMFEQQDRLPPIRWYSGEYDTQIEVVAQGLAAALVPRLGRRALPQGVVAVPLRDPVPVRRLWLVWRETMSESPAVQEVSTRLAALTDPVPAAAPATPTAPTG</sequence>
<evidence type="ECO:0000313" key="6">
    <source>
        <dbReference type="EMBL" id="MTD14373.1"/>
    </source>
</evidence>
<dbReference type="InterPro" id="IPR036390">
    <property type="entry name" value="WH_DNA-bd_sf"/>
</dbReference>
<dbReference type="Gene3D" id="3.40.190.10">
    <property type="entry name" value="Periplasmic binding protein-like II"/>
    <property type="match status" value="2"/>
</dbReference>
<dbReference type="InterPro" id="IPR036388">
    <property type="entry name" value="WH-like_DNA-bd_sf"/>
</dbReference>
<organism evidence="6 7">
    <name type="scientific">Nakamurella alba</name>
    <dbReference type="NCBI Taxonomy" id="2665158"/>
    <lineage>
        <taxon>Bacteria</taxon>
        <taxon>Bacillati</taxon>
        <taxon>Actinomycetota</taxon>
        <taxon>Actinomycetes</taxon>
        <taxon>Nakamurellales</taxon>
        <taxon>Nakamurellaceae</taxon>
        <taxon>Nakamurella</taxon>
    </lineage>
</organism>
<protein>
    <submittedName>
        <fullName evidence="6">LysR family transcriptional regulator</fullName>
    </submittedName>
</protein>
<dbReference type="CDD" id="cd08423">
    <property type="entry name" value="PBP2_LTTR_like_6"/>
    <property type="match status" value="1"/>
</dbReference>
<comment type="caution">
    <text evidence="6">The sequence shown here is derived from an EMBL/GenBank/DDBJ whole genome shotgun (WGS) entry which is preliminary data.</text>
</comment>
<dbReference type="PROSITE" id="PS50931">
    <property type="entry name" value="HTH_LYSR"/>
    <property type="match status" value="1"/>
</dbReference>
<dbReference type="GO" id="GO:0003700">
    <property type="term" value="F:DNA-binding transcription factor activity"/>
    <property type="evidence" value="ECO:0007669"/>
    <property type="project" value="InterPro"/>
</dbReference>
<evidence type="ECO:0000256" key="2">
    <source>
        <dbReference type="ARBA" id="ARBA00023015"/>
    </source>
</evidence>